<sequence length="443" mass="50172">MTRGGRQPVAIVRVTREAAAAYLLYRLGLLGLAPAGSWRRAGLPVGTNRPGPLGPGLASQAAAVARGQARPGAGSWPAARAAGPPPGVEAVLKRLGAIQLDPVNVVERNHHLVLFNRVRGYRPEWLEALYPQGRVFEGWCHARCLLPAAWYPAFRPAFRRHADGDLDPAVREWMDRILAMVAASGPVSPRQIEAADRVIGYWDRDVPGTRAVSQALQHLWEEGRLVVRWRRGNERWYDLPERVLPEAVRARDLDDAEAAEQRLRHYAQAMVLFDPGDPYFGWQRWPAARRREEAERRAAAGQWVRVEIEGVRRAYYAAAEDRDILQNAGDLPVLRAARFLPPLDNLLWRRTRLRDLFGFEYTWEIYLPAAKRRYGPYTMPVLYRNRLVGRIDLEFRQADRTLTLQRLRIEPPFEGRSGAIRRAVAAEVKRLGHYLGAQTIDGP</sequence>
<dbReference type="PANTHER" id="PTHR30528">
    <property type="entry name" value="CYTOPLASMIC PROTEIN"/>
    <property type="match status" value="1"/>
</dbReference>
<dbReference type="eggNOG" id="COG3214">
    <property type="taxonomic scope" value="Bacteria"/>
</dbReference>
<organism evidence="1 2">
    <name type="scientific">Thermaerobacter marianensis (strain ATCC 700841 / DSM 12885 / JCM 10246 / 7p75a)</name>
    <dbReference type="NCBI Taxonomy" id="644966"/>
    <lineage>
        <taxon>Bacteria</taxon>
        <taxon>Bacillati</taxon>
        <taxon>Bacillota</taxon>
        <taxon>Clostridia</taxon>
        <taxon>Eubacteriales</taxon>
        <taxon>Clostridiales Family XVII. Incertae Sedis</taxon>
        <taxon>Thermaerobacter</taxon>
    </lineage>
</organism>
<dbReference type="KEGG" id="tmr:Tmar_0615"/>
<name>E6SHH2_THEM7</name>
<protein>
    <recommendedName>
        <fullName evidence="3">Winged helix-turn-helix domain-containing protein</fullName>
    </recommendedName>
</protein>
<reference evidence="1 2" key="1">
    <citation type="journal article" date="2010" name="Stand. Genomic Sci.">
        <title>Complete genome sequence of Thermaerobacter marianensis type strain (7p75a).</title>
        <authorList>
            <person name="Han C."/>
            <person name="Gu W."/>
            <person name="Zhang X."/>
            <person name="Lapidus A."/>
            <person name="Nolan M."/>
            <person name="Copeland A."/>
            <person name="Lucas S."/>
            <person name="Del Rio T.G."/>
            <person name="Tice H."/>
            <person name="Cheng J.F."/>
            <person name="Tapia R."/>
            <person name="Goodwin L."/>
            <person name="Pitluck S."/>
            <person name="Pagani I."/>
            <person name="Ivanova N."/>
            <person name="Mavromatis K."/>
            <person name="Mikhailova N."/>
            <person name="Pati A."/>
            <person name="Chen A."/>
            <person name="Palaniappan K."/>
            <person name="Land M."/>
            <person name="Hauser L."/>
            <person name="Chang Y.J."/>
            <person name="Jeffries C.D."/>
            <person name="Schneider S."/>
            <person name="Rohde M."/>
            <person name="Goker M."/>
            <person name="Pukall R."/>
            <person name="Woyke T."/>
            <person name="Bristow J."/>
            <person name="Eisen J.A."/>
            <person name="Markowitz V."/>
            <person name="Hugenholtz P."/>
            <person name="Kyrpides N.C."/>
            <person name="Klenk H.P."/>
            <person name="Detter J.C."/>
        </authorList>
    </citation>
    <scope>NUCLEOTIDE SEQUENCE [LARGE SCALE GENOMIC DNA]</scope>
    <source>
        <strain evidence="2">ATCC 700841 / DSM 12885 / JCM 10246 / 7p75a</strain>
    </source>
</reference>
<dbReference type="STRING" id="644966.Tmar_0615"/>
<dbReference type="EMBL" id="CP002344">
    <property type="protein sequence ID" value="ADU50736.1"/>
    <property type="molecule type" value="Genomic_DNA"/>
</dbReference>
<dbReference type="InterPro" id="IPR009351">
    <property type="entry name" value="AlkZ-like"/>
</dbReference>
<accession>E6SHH2</accession>
<reference evidence="2" key="2">
    <citation type="journal article" date="2010" name="Stand. Genomic Sci.">
        <title>Complete genome sequence of Thermaerobacter marianensis type strain (7p75aT).</title>
        <authorList>
            <person name="Han C."/>
            <person name="Gu W."/>
            <person name="Zhang X."/>
            <person name="Lapidus A."/>
            <person name="Nolan M."/>
            <person name="Copeland A."/>
            <person name="Lucas S."/>
            <person name="Glavina Del Rio T."/>
            <person name="Tice H."/>
            <person name="Cheng J."/>
            <person name="Tapia R."/>
            <person name="Goodwin L."/>
            <person name="Pitluck S."/>
            <person name="Pagani I."/>
            <person name="Ivanova N."/>
            <person name="Mavromatis K."/>
            <person name="Mikhailova N."/>
            <person name="Pati A."/>
            <person name="Chen A."/>
            <person name="Palaniappan K."/>
            <person name="Land M."/>
            <person name="Hauser L."/>
            <person name="Chang Y."/>
            <person name="Jeffries C."/>
            <person name="Schneider S."/>
            <person name="Rohde M."/>
            <person name="Goker M."/>
            <person name="Pukall R."/>
            <person name="Woyke T."/>
            <person name="Bristow J."/>
            <person name="Eisen J."/>
            <person name="Markowitz V."/>
            <person name="Hugenholtz P."/>
            <person name="Kyrpides N."/>
            <person name="Klenk H."/>
            <person name="Detter J."/>
        </authorList>
    </citation>
    <scope>NUCLEOTIDE SEQUENCE [LARGE SCALE GENOMIC DNA]</scope>
    <source>
        <strain evidence="2">ATCC 700841 / DSM 12885 / JCM 10246 / 7p75a</strain>
    </source>
</reference>
<gene>
    <name evidence="1" type="ordered locus">Tmar_0615</name>
</gene>
<dbReference type="Proteomes" id="UP000008915">
    <property type="component" value="Chromosome"/>
</dbReference>
<keyword evidence="2" id="KW-1185">Reference proteome</keyword>
<evidence type="ECO:0000313" key="1">
    <source>
        <dbReference type="EMBL" id="ADU50736.1"/>
    </source>
</evidence>
<dbReference type="Pfam" id="PF06224">
    <property type="entry name" value="AlkZ-like"/>
    <property type="match status" value="1"/>
</dbReference>
<evidence type="ECO:0000313" key="2">
    <source>
        <dbReference type="Proteomes" id="UP000008915"/>
    </source>
</evidence>
<dbReference type="RefSeq" id="WP_013495041.1">
    <property type="nucleotide sequence ID" value="NC_014831.1"/>
</dbReference>
<dbReference type="AlphaFoldDB" id="E6SHH2"/>
<dbReference type="PANTHER" id="PTHR30528:SF0">
    <property type="entry name" value="CYTOPLASMIC PROTEIN"/>
    <property type="match status" value="1"/>
</dbReference>
<dbReference type="HOGENOM" id="CLU_043035_1_0_9"/>
<proteinExistence type="predicted"/>
<evidence type="ECO:0008006" key="3">
    <source>
        <dbReference type="Google" id="ProtNLM"/>
    </source>
</evidence>